<dbReference type="Proteomes" id="UP000629371">
    <property type="component" value="Unassembled WGS sequence"/>
</dbReference>
<feature type="compositionally biased region" description="Basic and acidic residues" evidence="1">
    <location>
        <begin position="253"/>
        <end position="282"/>
    </location>
</feature>
<dbReference type="EMBL" id="JAERRI010000009">
    <property type="protein sequence ID" value="MBL1091118.1"/>
    <property type="molecule type" value="Genomic_DNA"/>
</dbReference>
<evidence type="ECO:0000313" key="3">
    <source>
        <dbReference type="Proteomes" id="UP000629371"/>
    </source>
</evidence>
<dbReference type="RefSeq" id="WP_201805264.1">
    <property type="nucleotide sequence ID" value="NZ_JAERRI010000009.1"/>
</dbReference>
<evidence type="ECO:0000313" key="2">
    <source>
        <dbReference type="EMBL" id="MBL1091118.1"/>
    </source>
</evidence>
<proteinExistence type="predicted"/>
<accession>A0ABS1MTM4</accession>
<feature type="region of interest" description="Disordered" evidence="1">
    <location>
        <begin position="221"/>
        <end position="302"/>
    </location>
</feature>
<evidence type="ECO:0000256" key="1">
    <source>
        <dbReference type="SAM" id="MobiDB-lite"/>
    </source>
</evidence>
<gene>
    <name evidence="2" type="ORF">JK360_17200</name>
</gene>
<evidence type="ECO:0008006" key="4">
    <source>
        <dbReference type="Google" id="ProtNLM"/>
    </source>
</evidence>
<feature type="compositionally biased region" description="Basic and acidic residues" evidence="1">
    <location>
        <begin position="228"/>
        <end position="237"/>
    </location>
</feature>
<comment type="caution">
    <text evidence="2">The sequence shown here is derived from an EMBL/GenBank/DDBJ whole genome shotgun (WGS) entry which is preliminary data.</text>
</comment>
<dbReference type="Gene3D" id="3.30.70.1230">
    <property type="entry name" value="Nucleotide cyclase"/>
    <property type="match status" value="1"/>
</dbReference>
<keyword evidence="3" id="KW-1185">Reference proteome</keyword>
<reference evidence="2 3" key="1">
    <citation type="submission" date="2021-01" db="EMBL/GenBank/DDBJ databases">
        <title>WGS of actinomycetes isolated from Thailand.</title>
        <authorList>
            <person name="Thawai C."/>
        </authorList>
    </citation>
    <scope>NUCLEOTIDE SEQUENCE [LARGE SCALE GENOMIC DNA]</scope>
    <source>
        <strain evidence="2 3">CH9-7</strain>
    </source>
</reference>
<protein>
    <recommendedName>
        <fullName evidence="4">Guanylate cyclase domain-containing protein</fullName>
    </recommendedName>
</protein>
<dbReference type="InterPro" id="IPR029787">
    <property type="entry name" value="Nucleotide_cyclase"/>
</dbReference>
<dbReference type="SUPFAM" id="SSF55073">
    <property type="entry name" value="Nucleotide cyclase"/>
    <property type="match status" value="1"/>
</dbReference>
<feature type="compositionally biased region" description="Acidic residues" evidence="1">
    <location>
        <begin position="238"/>
        <end position="252"/>
    </location>
</feature>
<sequence length="302" mass="32750">MDEDARDAAEAHYELVISVDARRSGEYDDVEKPQMRARIYRVLETAFGHAKVARDAVHMEDRGDGVLLSVAGRVSVTRLLGLWMVEVRENLREENRGLRVPLGLRVGMHVGPVRRDGMGVCGRAVDLACRLADSPVGRQLLDAERADLVLVVSESLYEDVVRSGGKFIEPTRYSRARLALKEGAVNAWFHLPGRDAPAIPDGLDPGEGRTRTVADAWGAGRTAAGAGGHDDSGHQDADPDDEDDGEDDGEGQDGDRGGDARGGRSGGDRYVVRGDMSRHHDNVYQQGVHIGRITGDAEQRKG</sequence>
<organism evidence="2 3">
    <name type="scientific">Streptomyces siderophoricus</name>
    <dbReference type="NCBI Taxonomy" id="2802281"/>
    <lineage>
        <taxon>Bacteria</taxon>
        <taxon>Bacillati</taxon>
        <taxon>Actinomycetota</taxon>
        <taxon>Actinomycetes</taxon>
        <taxon>Kitasatosporales</taxon>
        <taxon>Streptomycetaceae</taxon>
        <taxon>Streptomyces</taxon>
    </lineage>
</organism>
<name>A0ABS1MTM4_9ACTN</name>